<feature type="compositionally biased region" description="Basic residues" evidence="1">
    <location>
        <begin position="171"/>
        <end position="181"/>
    </location>
</feature>
<organism evidence="2 3">
    <name type="scientific">Actinidia chinensis var. chinensis</name>
    <name type="common">Chinese soft-hair kiwi</name>
    <dbReference type="NCBI Taxonomy" id="1590841"/>
    <lineage>
        <taxon>Eukaryota</taxon>
        <taxon>Viridiplantae</taxon>
        <taxon>Streptophyta</taxon>
        <taxon>Embryophyta</taxon>
        <taxon>Tracheophyta</taxon>
        <taxon>Spermatophyta</taxon>
        <taxon>Magnoliopsida</taxon>
        <taxon>eudicotyledons</taxon>
        <taxon>Gunneridae</taxon>
        <taxon>Pentapetalae</taxon>
        <taxon>asterids</taxon>
        <taxon>Ericales</taxon>
        <taxon>Actinidiaceae</taxon>
        <taxon>Actinidia</taxon>
    </lineage>
</organism>
<feature type="region of interest" description="Disordered" evidence="1">
    <location>
        <begin position="14"/>
        <end position="64"/>
    </location>
</feature>
<dbReference type="PANTHER" id="PTHR33356:SF16">
    <property type="entry name" value="G PATCH DOMAIN PROTEIN"/>
    <property type="match status" value="1"/>
</dbReference>
<dbReference type="Gramene" id="PSS09445">
    <property type="protein sequence ID" value="PSS09445"/>
    <property type="gene ID" value="CEY00_Acc16468"/>
</dbReference>
<feature type="compositionally biased region" description="Polar residues" evidence="1">
    <location>
        <begin position="269"/>
        <end position="278"/>
    </location>
</feature>
<comment type="caution">
    <text evidence="2">The sequence shown here is derived from an EMBL/GenBank/DDBJ whole genome shotgun (WGS) entry which is preliminary data.</text>
</comment>
<evidence type="ECO:0000313" key="3">
    <source>
        <dbReference type="Proteomes" id="UP000241394"/>
    </source>
</evidence>
<dbReference type="PANTHER" id="PTHR33356">
    <property type="entry name" value="TIP41-LIKE PROTEIN"/>
    <property type="match status" value="1"/>
</dbReference>
<evidence type="ECO:0000313" key="2">
    <source>
        <dbReference type="EMBL" id="PSS09445.1"/>
    </source>
</evidence>
<feature type="region of interest" description="Disordered" evidence="1">
    <location>
        <begin position="165"/>
        <end position="228"/>
    </location>
</feature>
<reference evidence="3" key="2">
    <citation type="journal article" date="2018" name="BMC Genomics">
        <title>A manually annotated Actinidia chinensis var. chinensis (kiwifruit) genome highlights the challenges associated with draft genomes and gene prediction in plants.</title>
        <authorList>
            <person name="Pilkington S.M."/>
            <person name="Crowhurst R."/>
            <person name="Hilario E."/>
            <person name="Nardozza S."/>
            <person name="Fraser L."/>
            <person name="Peng Y."/>
            <person name="Gunaseelan K."/>
            <person name="Simpson R."/>
            <person name="Tahir J."/>
            <person name="Deroles S.C."/>
            <person name="Templeton K."/>
            <person name="Luo Z."/>
            <person name="Davy M."/>
            <person name="Cheng C."/>
            <person name="McNeilage M."/>
            <person name="Scaglione D."/>
            <person name="Liu Y."/>
            <person name="Zhang Q."/>
            <person name="Datson P."/>
            <person name="De Silva N."/>
            <person name="Gardiner S.E."/>
            <person name="Bassett H."/>
            <person name="Chagne D."/>
            <person name="McCallum J."/>
            <person name="Dzierzon H."/>
            <person name="Deng C."/>
            <person name="Wang Y.Y."/>
            <person name="Barron L."/>
            <person name="Manako K."/>
            <person name="Bowen J."/>
            <person name="Foster T.M."/>
            <person name="Erridge Z.A."/>
            <person name="Tiffin H."/>
            <person name="Waite C.N."/>
            <person name="Davies K.M."/>
            <person name="Grierson E.P."/>
            <person name="Laing W.A."/>
            <person name="Kirk R."/>
            <person name="Chen X."/>
            <person name="Wood M."/>
            <person name="Montefiori M."/>
            <person name="Brummell D.A."/>
            <person name="Schwinn K.E."/>
            <person name="Catanach A."/>
            <person name="Fullerton C."/>
            <person name="Li D."/>
            <person name="Meiyalaghan S."/>
            <person name="Nieuwenhuizen N."/>
            <person name="Read N."/>
            <person name="Prakash R."/>
            <person name="Hunter D."/>
            <person name="Zhang H."/>
            <person name="McKenzie M."/>
            <person name="Knabel M."/>
            <person name="Harris A."/>
            <person name="Allan A.C."/>
            <person name="Gleave A."/>
            <person name="Chen A."/>
            <person name="Janssen B.J."/>
            <person name="Plunkett B."/>
            <person name="Ampomah-Dwamena C."/>
            <person name="Voogd C."/>
            <person name="Leif D."/>
            <person name="Lafferty D."/>
            <person name="Souleyre E.J.F."/>
            <person name="Varkonyi-Gasic E."/>
            <person name="Gambi F."/>
            <person name="Hanley J."/>
            <person name="Yao J.L."/>
            <person name="Cheung J."/>
            <person name="David K.M."/>
            <person name="Warren B."/>
            <person name="Marsh K."/>
            <person name="Snowden K.C."/>
            <person name="Lin-Wang K."/>
            <person name="Brian L."/>
            <person name="Martinez-Sanchez M."/>
            <person name="Wang M."/>
            <person name="Ileperuma N."/>
            <person name="Macnee N."/>
            <person name="Campin R."/>
            <person name="McAtee P."/>
            <person name="Drummond R.S.M."/>
            <person name="Espley R.V."/>
            <person name="Ireland H.S."/>
            <person name="Wu R."/>
            <person name="Atkinson R.G."/>
            <person name="Karunairetnam S."/>
            <person name="Bulley S."/>
            <person name="Chunkath S."/>
            <person name="Hanley Z."/>
            <person name="Storey R."/>
            <person name="Thrimawithana A.H."/>
            <person name="Thomson S."/>
            <person name="David C."/>
            <person name="Testolin R."/>
            <person name="Huang H."/>
            <person name="Hellens R.P."/>
            <person name="Schaffer R.J."/>
        </authorList>
    </citation>
    <scope>NUCLEOTIDE SEQUENCE [LARGE SCALE GENOMIC DNA]</scope>
    <source>
        <strain evidence="3">cv. Red5</strain>
    </source>
</reference>
<protein>
    <submittedName>
        <fullName evidence="2">6-methylsalicylic acid synthase</fullName>
    </submittedName>
</protein>
<evidence type="ECO:0000256" key="1">
    <source>
        <dbReference type="SAM" id="MobiDB-lite"/>
    </source>
</evidence>
<dbReference type="Proteomes" id="UP000241394">
    <property type="component" value="Chromosome LG15"/>
</dbReference>
<sequence length="313" mass="34465">MALYDFYDKERLLKDEQSTMTRNGSSTGSDSIMFGSTGSYSSGWSSPFGSELGSTETEGEEDQDDGEFIAELTRQMADYMLEEEEEDENENAATKILTGSDNELVPTERHGRRLQSPIRTSASCPAHGSKGFFDDPSQAVHLYKLENQPVANQQDSVCWGRRMTRTELTQHKKPHHTKNRGRRSDAASGGGGGGFGPQLQQRRQVGSGSGMRAVFLGGPPGSSSGSCGTGVFLPRGTTPVEVRKKSECSTVLIPTRVLQTLQLHFENMNSRSQSNSRPPQHDAASDTNPHHTQSRTCQVVHHHDMDLPQEWTY</sequence>
<dbReference type="EMBL" id="NKQK01000015">
    <property type="protein sequence ID" value="PSS09445.1"/>
    <property type="molecule type" value="Genomic_DNA"/>
</dbReference>
<dbReference type="InParanoid" id="A0A2R6QJ70"/>
<gene>
    <name evidence="2" type="ORF">CEY00_Acc16468</name>
</gene>
<dbReference type="OMA" id="PTHGFAM"/>
<feature type="region of interest" description="Disordered" evidence="1">
    <location>
        <begin position="107"/>
        <end position="127"/>
    </location>
</feature>
<dbReference type="AlphaFoldDB" id="A0A2R6QJ70"/>
<dbReference type="STRING" id="1590841.A0A2R6QJ70"/>
<feature type="compositionally biased region" description="Low complexity" evidence="1">
    <location>
        <begin position="35"/>
        <end position="56"/>
    </location>
</feature>
<feature type="compositionally biased region" description="Polar residues" evidence="1">
    <location>
        <begin position="285"/>
        <end position="295"/>
    </location>
</feature>
<proteinExistence type="predicted"/>
<feature type="compositionally biased region" description="Polar residues" evidence="1">
    <location>
        <begin position="18"/>
        <end position="30"/>
    </location>
</feature>
<reference evidence="2 3" key="1">
    <citation type="submission" date="2017-07" db="EMBL/GenBank/DDBJ databases">
        <title>An improved, manually edited Actinidia chinensis var. chinensis (kiwifruit) genome highlights the challenges associated with draft genomes and gene prediction in plants.</title>
        <authorList>
            <person name="Pilkington S."/>
            <person name="Crowhurst R."/>
            <person name="Hilario E."/>
            <person name="Nardozza S."/>
            <person name="Fraser L."/>
            <person name="Peng Y."/>
            <person name="Gunaseelan K."/>
            <person name="Simpson R."/>
            <person name="Tahir J."/>
            <person name="Deroles S."/>
            <person name="Templeton K."/>
            <person name="Luo Z."/>
            <person name="Davy M."/>
            <person name="Cheng C."/>
            <person name="Mcneilage M."/>
            <person name="Scaglione D."/>
            <person name="Liu Y."/>
            <person name="Zhang Q."/>
            <person name="Datson P."/>
            <person name="De Silva N."/>
            <person name="Gardiner S."/>
            <person name="Bassett H."/>
            <person name="Chagne D."/>
            <person name="Mccallum J."/>
            <person name="Dzierzon H."/>
            <person name="Deng C."/>
            <person name="Wang Y.-Y."/>
            <person name="Barron N."/>
            <person name="Manako K."/>
            <person name="Bowen J."/>
            <person name="Foster T."/>
            <person name="Erridge Z."/>
            <person name="Tiffin H."/>
            <person name="Waite C."/>
            <person name="Davies K."/>
            <person name="Grierson E."/>
            <person name="Laing W."/>
            <person name="Kirk R."/>
            <person name="Chen X."/>
            <person name="Wood M."/>
            <person name="Montefiori M."/>
            <person name="Brummell D."/>
            <person name="Schwinn K."/>
            <person name="Catanach A."/>
            <person name="Fullerton C."/>
            <person name="Li D."/>
            <person name="Meiyalaghan S."/>
            <person name="Nieuwenhuizen N."/>
            <person name="Read N."/>
            <person name="Prakash R."/>
            <person name="Hunter D."/>
            <person name="Zhang H."/>
            <person name="Mckenzie M."/>
            <person name="Knabel M."/>
            <person name="Harris A."/>
            <person name="Allan A."/>
            <person name="Chen A."/>
            <person name="Janssen B."/>
            <person name="Plunkett B."/>
            <person name="Dwamena C."/>
            <person name="Voogd C."/>
            <person name="Leif D."/>
            <person name="Lafferty D."/>
            <person name="Souleyre E."/>
            <person name="Varkonyi-Gasic E."/>
            <person name="Gambi F."/>
            <person name="Hanley J."/>
            <person name="Yao J.-L."/>
            <person name="Cheung J."/>
            <person name="David K."/>
            <person name="Warren B."/>
            <person name="Marsh K."/>
            <person name="Snowden K."/>
            <person name="Lin-Wang K."/>
            <person name="Brian L."/>
            <person name="Martinez-Sanchez M."/>
            <person name="Wang M."/>
            <person name="Ileperuma N."/>
            <person name="Macnee N."/>
            <person name="Campin R."/>
            <person name="Mcatee P."/>
            <person name="Drummond R."/>
            <person name="Espley R."/>
            <person name="Ireland H."/>
            <person name="Wu R."/>
            <person name="Atkinson R."/>
            <person name="Karunairetnam S."/>
            <person name="Bulley S."/>
            <person name="Chunkath S."/>
            <person name="Hanley Z."/>
            <person name="Storey R."/>
            <person name="Thrimawithana A."/>
            <person name="Thomson S."/>
            <person name="David C."/>
            <person name="Testolin R."/>
        </authorList>
    </citation>
    <scope>NUCLEOTIDE SEQUENCE [LARGE SCALE GENOMIC DNA]</scope>
    <source>
        <strain evidence="3">cv. Red5</strain>
        <tissue evidence="2">Young leaf</tissue>
    </source>
</reference>
<feature type="region of interest" description="Disordered" evidence="1">
    <location>
        <begin position="269"/>
        <end position="295"/>
    </location>
</feature>
<keyword evidence="3" id="KW-1185">Reference proteome</keyword>
<accession>A0A2R6QJ70</accession>
<dbReference type="OrthoDB" id="1709562at2759"/>
<name>A0A2R6QJ70_ACTCC</name>